<keyword evidence="1" id="KW-1133">Transmembrane helix</keyword>
<dbReference type="Proteomes" id="UP000251670">
    <property type="component" value="Unassembled WGS sequence"/>
</dbReference>
<evidence type="ECO:0000313" key="3">
    <source>
        <dbReference type="EMBL" id="SQB47005.1"/>
    </source>
</evidence>
<gene>
    <name evidence="3" type="ORF">NCTC13492_04078</name>
    <name evidence="2" type="ORF">SAMN05421542_1268</name>
</gene>
<keyword evidence="4" id="KW-1185">Reference proteome</keyword>
<dbReference type="EMBL" id="UAWB01000014">
    <property type="protein sequence ID" value="SQB47005.1"/>
    <property type="molecule type" value="Genomic_DNA"/>
</dbReference>
<feature type="transmembrane region" description="Helical" evidence="1">
    <location>
        <begin position="51"/>
        <end position="71"/>
    </location>
</feature>
<feature type="transmembrane region" description="Helical" evidence="1">
    <location>
        <begin position="115"/>
        <end position="135"/>
    </location>
</feature>
<accession>A0A2X2XG16</accession>
<dbReference type="OrthoDB" id="1118393at2"/>
<dbReference type="RefSeq" id="WP_089734665.1">
    <property type="nucleotide sequence ID" value="NZ_FNEG01000002.1"/>
</dbReference>
<evidence type="ECO:0000313" key="2">
    <source>
        <dbReference type="EMBL" id="SDI55120.1"/>
    </source>
</evidence>
<dbReference type="STRING" id="445960.SAMN05421542_1268"/>
<dbReference type="AlphaFoldDB" id="A0A2X2XG16"/>
<dbReference type="Proteomes" id="UP000199426">
    <property type="component" value="Unassembled WGS sequence"/>
</dbReference>
<name>A0A2X2XG16_CHRJE</name>
<organism evidence="3 5">
    <name type="scientific">Chryseobacterium jejuense</name>
    <dbReference type="NCBI Taxonomy" id="445960"/>
    <lineage>
        <taxon>Bacteria</taxon>
        <taxon>Pseudomonadati</taxon>
        <taxon>Bacteroidota</taxon>
        <taxon>Flavobacteriia</taxon>
        <taxon>Flavobacteriales</taxon>
        <taxon>Weeksellaceae</taxon>
        <taxon>Chryseobacterium group</taxon>
        <taxon>Chryseobacterium</taxon>
    </lineage>
</organism>
<keyword evidence="1" id="KW-0472">Membrane</keyword>
<protein>
    <submittedName>
        <fullName evidence="3">Uncharacterized protein</fullName>
    </submittedName>
</protein>
<feature type="transmembrane region" description="Helical" evidence="1">
    <location>
        <begin position="83"/>
        <end position="103"/>
    </location>
</feature>
<sequence length="210" mass="24124">MFSLTTYPYPTSKSVKEILISSLAAGALVYLFLIIFQPFGTENFHHPYKYLILFPYTIIFGAAFFVSNLLAYRFQDWNITSELLKTIVILFLGSILSYFYNSLFISHVPLSFENYGYMFLYSLAVGIPISTIYILSRFIYLKNTHQNIAENLAPKLIDNPLHSTKTSLAISVNNTELMISESDFLCVQSMENYCTLYYLDNNTVKKYGSE</sequence>
<evidence type="ECO:0000313" key="4">
    <source>
        <dbReference type="Proteomes" id="UP000199426"/>
    </source>
</evidence>
<evidence type="ECO:0000313" key="5">
    <source>
        <dbReference type="Proteomes" id="UP000251670"/>
    </source>
</evidence>
<proteinExistence type="predicted"/>
<keyword evidence="1" id="KW-0812">Transmembrane</keyword>
<reference evidence="3 5" key="2">
    <citation type="submission" date="2018-06" db="EMBL/GenBank/DDBJ databases">
        <authorList>
            <consortium name="Pathogen Informatics"/>
            <person name="Doyle S."/>
        </authorList>
    </citation>
    <scope>NUCLEOTIDE SEQUENCE [LARGE SCALE GENOMIC DNA]</scope>
    <source>
        <strain evidence="3 5">NCTC13492</strain>
    </source>
</reference>
<feature type="transmembrane region" description="Helical" evidence="1">
    <location>
        <begin position="18"/>
        <end position="39"/>
    </location>
</feature>
<dbReference type="EMBL" id="FNEG01000002">
    <property type="protein sequence ID" value="SDI55120.1"/>
    <property type="molecule type" value="Genomic_DNA"/>
</dbReference>
<evidence type="ECO:0000256" key="1">
    <source>
        <dbReference type="SAM" id="Phobius"/>
    </source>
</evidence>
<reference evidence="2 4" key="1">
    <citation type="submission" date="2016-10" db="EMBL/GenBank/DDBJ databases">
        <authorList>
            <person name="Varghese N."/>
            <person name="Submissions S."/>
        </authorList>
    </citation>
    <scope>NUCLEOTIDE SEQUENCE [LARGE SCALE GENOMIC DNA]</scope>
    <source>
        <strain evidence="2 4">DSM 19299</strain>
    </source>
</reference>